<organism evidence="11 12">
    <name type="scientific">Pleurodeles waltl</name>
    <name type="common">Iberian ribbed newt</name>
    <dbReference type="NCBI Taxonomy" id="8319"/>
    <lineage>
        <taxon>Eukaryota</taxon>
        <taxon>Metazoa</taxon>
        <taxon>Chordata</taxon>
        <taxon>Craniata</taxon>
        <taxon>Vertebrata</taxon>
        <taxon>Euteleostomi</taxon>
        <taxon>Amphibia</taxon>
        <taxon>Batrachia</taxon>
        <taxon>Caudata</taxon>
        <taxon>Salamandroidea</taxon>
        <taxon>Salamandridae</taxon>
        <taxon>Pleurodelinae</taxon>
        <taxon>Pleurodeles</taxon>
    </lineage>
</organism>
<evidence type="ECO:0000256" key="9">
    <source>
        <dbReference type="SAM" id="SignalP"/>
    </source>
</evidence>
<accession>A0AAV7MZN2</accession>
<feature type="signal peptide" evidence="9">
    <location>
        <begin position="1"/>
        <end position="20"/>
    </location>
</feature>
<comment type="caution">
    <text evidence="11">The sequence shown here is derived from an EMBL/GenBank/DDBJ whole genome shotgun (WGS) entry which is preliminary data.</text>
</comment>
<feature type="domain" description="Cadherin" evidence="10">
    <location>
        <begin position="446"/>
        <end position="548"/>
    </location>
</feature>
<keyword evidence="7" id="KW-0472">Membrane</keyword>
<proteinExistence type="predicted"/>
<dbReference type="InterPro" id="IPR050971">
    <property type="entry name" value="Cadherin-domain_protein"/>
</dbReference>
<protein>
    <recommendedName>
        <fullName evidence="10">Cadherin domain-containing protein</fullName>
    </recommendedName>
</protein>
<evidence type="ECO:0000256" key="2">
    <source>
        <dbReference type="ARBA" id="ARBA00022692"/>
    </source>
</evidence>
<reference evidence="11" key="1">
    <citation type="journal article" date="2022" name="bioRxiv">
        <title>Sequencing and chromosome-scale assembly of the giantPleurodeles waltlgenome.</title>
        <authorList>
            <person name="Brown T."/>
            <person name="Elewa A."/>
            <person name="Iarovenko S."/>
            <person name="Subramanian E."/>
            <person name="Araus A.J."/>
            <person name="Petzold A."/>
            <person name="Susuki M."/>
            <person name="Suzuki K.-i.T."/>
            <person name="Hayashi T."/>
            <person name="Toyoda A."/>
            <person name="Oliveira C."/>
            <person name="Osipova E."/>
            <person name="Leigh N.D."/>
            <person name="Simon A."/>
            <person name="Yun M.H."/>
        </authorList>
    </citation>
    <scope>NUCLEOTIDE SEQUENCE</scope>
    <source>
        <strain evidence="11">20211129_DDA</strain>
        <tissue evidence="11">Liver</tissue>
    </source>
</reference>
<evidence type="ECO:0000256" key="8">
    <source>
        <dbReference type="PROSITE-ProRule" id="PRU00043"/>
    </source>
</evidence>
<dbReference type="InterPro" id="IPR015919">
    <property type="entry name" value="Cadherin-like_sf"/>
</dbReference>
<keyword evidence="5" id="KW-0130">Cell adhesion</keyword>
<evidence type="ECO:0000313" key="11">
    <source>
        <dbReference type="EMBL" id="KAJ1109206.1"/>
    </source>
</evidence>
<keyword evidence="6" id="KW-1133">Transmembrane helix</keyword>
<dbReference type="PRINTS" id="PR00205">
    <property type="entry name" value="CADHERIN"/>
</dbReference>
<dbReference type="EMBL" id="JANPWB010000013">
    <property type="protein sequence ID" value="KAJ1109206.1"/>
    <property type="molecule type" value="Genomic_DNA"/>
</dbReference>
<evidence type="ECO:0000256" key="6">
    <source>
        <dbReference type="ARBA" id="ARBA00022989"/>
    </source>
</evidence>
<gene>
    <name evidence="11" type="ORF">NDU88_006570</name>
</gene>
<feature type="chain" id="PRO_5043933478" description="Cadherin domain-containing protein" evidence="9">
    <location>
        <begin position="21"/>
        <end position="581"/>
    </location>
</feature>
<dbReference type="Gene3D" id="2.60.40.60">
    <property type="entry name" value="Cadherins"/>
    <property type="match status" value="5"/>
</dbReference>
<dbReference type="SMART" id="SM00112">
    <property type="entry name" value="CA"/>
    <property type="match status" value="5"/>
</dbReference>
<dbReference type="SUPFAM" id="SSF49313">
    <property type="entry name" value="Cadherin-like"/>
    <property type="match status" value="5"/>
</dbReference>
<comment type="subcellular location">
    <subcellularLocation>
        <location evidence="1">Membrane</location>
    </subcellularLocation>
</comment>
<evidence type="ECO:0000256" key="5">
    <source>
        <dbReference type="ARBA" id="ARBA00022889"/>
    </source>
</evidence>
<dbReference type="Proteomes" id="UP001066276">
    <property type="component" value="Chromosome 9"/>
</dbReference>
<evidence type="ECO:0000313" key="12">
    <source>
        <dbReference type="Proteomes" id="UP001066276"/>
    </source>
</evidence>
<feature type="domain" description="Cadherin" evidence="10">
    <location>
        <begin position="254"/>
        <end position="337"/>
    </location>
</feature>
<feature type="domain" description="Cadherin" evidence="10">
    <location>
        <begin position="139"/>
        <end position="245"/>
    </location>
</feature>
<evidence type="ECO:0000259" key="10">
    <source>
        <dbReference type="PROSITE" id="PS50268"/>
    </source>
</evidence>
<feature type="domain" description="Cadherin" evidence="10">
    <location>
        <begin position="24"/>
        <end position="133"/>
    </location>
</feature>
<keyword evidence="4 8" id="KW-0106">Calcium</keyword>
<evidence type="ECO:0000256" key="4">
    <source>
        <dbReference type="ARBA" id="ARBA00022837"/>
    </source>
</evidence>
<feature type="domain" description="Cadherin" evidence="10">
    <location>
        <begin position="338"/>
        <end position="446"/>
    </location>
</feature>
<dbReference type="AlphaFoldDB" id="A0AAV7MZN2"/>
<dbReference type="PROSITE" id="PS50268">
    <property type="entry name" value="CADHERIN_2"/>
    <property type="match status" value="5"/>
</dbReference>
<evidence type="ECO:0000256" key="7">
    <source>
        <dbReference type="ARBA" id="ARBA00023136"/>
    </source>
</evidence>
<dbReference type="GO" id="GO:0005911">
    <property type="term" value="C:cell-cell junction"/>
    <property type="evidence" value="ECO:0007669"/>
    <property type="project" value="TreeGrafter"/>
</dbReference>
<dbReference type="GO" id="GO:0016020">
    <property type="term" value="C:membrane"/>
    <property type="evidence" value="ECO:0007669"/>
    <property type="project" value="UniProtKB-SubCell"/>
</dbReference>
<name>A0AAV7MZN2_PLEWA</name>
<keyword evidence="12" id="KW-1185">Reference proteome</keyword>
<keyword evidence="3" id="KW-0677">Repeat</keyword>
<dbReference type="GO" id="GO:0007156">
    <property type="term" value="P:homophilic cell adhesion via plasma membrane adhesion molecules"/>
    <property type="evidence" value="ECO:0007669"/>
    <property type="project" value="InterPro"/>
</dbReference>
<keyword evidence="9" id="KW-0732">Signal</keyword>
<dbReference type="PANTHER" id="PTHR24025:SF23">
    <property type="entry name" value="NEURAL-CADHERIN"/>
    <property type="match status" value="1"/>
</dbReference>
<sequence>MCRFLLLLGITLLLVHPVFAQEFDGFPLVVTVAENSSPGTQVVTFTLLNCNIANPTITITSVTPTCTFFNPPAVNNVGNNMLNVQITLSTTTALDFESVNQYQLNIQAVCGAGVITQGLLTVQVTDVNEPPQCGEKFTSTVGETVQVLENVSPLTSIYNLVIEGPVSGSLTYSITQPNPTAFSINSHGQVMPPATGFNYNTRNYFKLSITVTGNNGLSCSGTLNVVILPVYNNVIKFTPITAPAIIAENKGTLYKVTTVSASGNNVLYEMITLTSFFSVAKETGVICTTSNLDLELNPELANTILTIKAYDKYNHSNSATITVTVTVTDVNELPPTCTPAVFVKEVPETTPTGTSLIDFTCIDPDFSKTTLSYKIVPNSSSMYNFKMSGSSLQVNNTLTYDSAEIASLNFQYSAILEVTDAGTPPLTTSIPIFVTVTPVNQYPPVCGTLRTFTVNEDAPFDTVIGSVNATDKDYKFNSVQYQISGGDSNDPPVFYINPRSGEIHLLSSLDFEKRTTYNLVVQVVDLNNDILPDPKNQKTATCPITIQVQSSLMLQGTVNAHFQEKLVLALRSFHKAIQENP</sequence>
<dbReference type="Pfam" id="PF00028">
    <property type="entry name" value="Cadherin"/>
    <property type="match status" value="1"/>
</dbReference>
<dbReference type="GO" id="GO:0005509">
    <property type="term" value="F:calcium ion binding"/>
    <property type="evidence" value="ECO:0007669"/>
    <property type="project" value="UniProtKB-UniRule"/>
</dbReference>
<dbReference type="InterPro" id="IPR002126">
    <property type="entry name" value="Cadherin-like_dom"/>
</dbReference>
<evidence type="ECO:0000256" key="3">
    <source>
        <dbReference type="ARBA" id="ARBA00022737"/>
    </source>
</evidence>
<dbReference type="PANTHER" id="PTHR24025">
    <property type="entry name" value="DESMOGLEIN FAMILY MEMBER"/>
    <property type="match status" value="1"/>
</dbReference>
<dbReference type="FunFam" id="2.60.40.60:FF:000268">
    <property type="entry name" value="Cadherin related family member 4"/>
    <property type="match status" value="1"/>
</dbReference>
<dbReference type="CDD" id="cd11304">
    <property type="entry name" value="Cadherin_repeat"/>
    <property type="match status" value="3"/>
</dbReference>
<evidence type="ECO:0000256" key="1">
    <source>
        <dbReference type="ARBA" id="ARBA00004370"/>
    </source>
</evidence>
<keyword evidence="2" id="KW-0812">Transmembrane</keyword>